<dbReference type="Proteomes" id="UP000325081">
    <property type="component" value="Unassembled WGS sequence"/>
</dbReference>
<evidence type="ECO:0000256" key="1">
    <source>
        <dbReference type="SAM" id="MobiDB-lite"/>
    </source>
</evidence>
<gene>
    <name evidence="2" type="ORF">STAS_05161</name>
</gene>
<dbReference type="AlphaFoldDB" id="A0A5A7P9V0"/>
<feature type="compositionally biased region" description="Polar residues" evidence="1">
    <location>
        <begin position="45"/>
        <end position="63"/>
    </location>
</feature>
<feature type="region of interest" description="Disordered" evidence="1">
    <location>
        <begin position="43"/>
        <end position="63"/>
    </location>
</feature>
<comment type="caution">
    <text evidence="2">The sequence shown here is derived from an EMBL/GenBank/DDBJ whole genome shotgun (WGS) entry which is preliminary data.</text>
</comment>
<keyword evidence="3" id="KW-1185">Reference proteome</keyword>
<evidence type="ECO:0000313" key="2">
    <source>
        <dbReference type="EMBL" id="GER29306.1"/>
    </source>
</evidence>
<name>A0A5A7P9V0_STRAF</name>
<dbReference type="EMBL" id="BKCP01003558">
    <property type="protein sequence ID" value="GER29306.1"/>
    <property type="molecule type" value="Genomic_DNA"/>
</dbReference>
<protein>
    <submittedName>
        <fullName evidence="2">GntR family transcriptional regulator</fullName>
    </submittedName>
</protein>
<sequence length="168" mass="18312">MDFCYWLFGHSSVASAEPLSDHPTAAVSIPTANKNHVTPIKLAQNPRSSSGNATGQIDGTNVSPPATTTISITRLHRAPIQFGALQIGWPAHRGVLDSYLVVSIVPLHYSSSIIIFRELIKPHSPRSGEGDDDEQLDKLKLFMMMKMGKAVTSFALTLSKSELMQQIK</sequence>
<organism evidence="2 3">
    <name type="scientific">Striga asiatica</name>
    <name type="common">Asiatic witchweed</name>
    <name type="synonym">Buchnera asiatica</name>
    <dbReference type="NCBI Taxonomy" id="4170"/>
    <lineage>
        <taxon>Eukaryota</taxon>
        <taxon>Viridiplantae</taxon>
        <taxon>Streptophyta</taxon>
        <taxon>Embryophyta</taxon>
        <taxon>Tracheophyta</taxon>
        <taxon>Spermatophyta</taxon>
        <taxon>Magnoliopsida</taxon>
        <taxon>eudicotyledons</taxon>
        <taxon>Gunneridae</taxon>
        <taxon>Pentapetalae</taxon>
        <taxon>asterids</taxon>
        <taxon>lamiids</taxon>
        <taxon>Lamiales</taxon>
        <taxon>Orobanchaceae</taxon>
        <taxon>Buchnereae</taxon>
        <taxon>Striga</taxon>
    </lineage>
</organism>
<evidence type="ECO:0000313" key="3">
    <source>
        <dbReference type="Proteomes" id="UP000325081"/>
    </source>
</evidence>
<proteinExistence type="predicted"/>
<reference evidence="3" key="1">
    <citation type="journal article" date="2019" name="Curr. Biol.">
        <title>Genome Sequence of Striga asiatica Provides Insight into the Evolution of Plant Parasitism.</title>
        <authorList>
            <person name="Yoshida S."/>
            <person name="Kim S."/>
            <person name="Wafula E.K."/>
            <person name="Tanskanen J."/>
            <person name="Kim Y.M."/>
            <person name="Honaas L."/>
            <person name="Yang Z."/>
            <person name="Spallek T."/>
            <person name="Conn C.E."/>
            <person name="Ichihashi Y."/>
            <person name="Cheong K."/>
            <person name="Cui S."/>
            <person name="Der J.P."/>
            <person name="Gundlach H."/>
            <person name="Jiao Y."/>
            <person name="Hori C."/>
            <person name="Ishida J.K."/>
            <person name="Kasahara H."/>
            <person name="Kiba T."/>
            <person name="Kim M.S."/>
            <person name="Koo N."/>
            <person name="Laohavisit A."/>
            <person name="Lee Y.H."/>
            <person name="Lumba S."/>
            <person name="McCourt P."/>
            <person name="Mortimer J.C."/>
            <person name="Mutuku J.M."/>
            <person name="Nomura T."/>
            <person name="Sasaki-Sekimoto Y."/>
            <person name="Seto Y."/>
            <person name="Wang Y."/>
            <person name="Wakatake T."/>
            <person name="Sakakibara H."/>
            <person name="Demura T."/>
            <person name="Yamaguchi S."/>
            <person name="Yoneyama K."/>
            <person name="Manabe R.I."/>
            <person name="Nelson D.C."/>
            <person name="Schulman A.H."/>
            <person name="Timko M.P."/>
            <person name="dePamphilis C.W."/>
            <person name="Choi D."/>
            <person name="Shirasu K."/>
        </authorList>
    </citation>
    <scope>NUCLEOTIDE SEQUENCE [LARGE SCALE GENOMIC DNA]</scope>
    <source>
        <strain evidence="3">cv. UVA1</strain>
    </source>
</reference>
<accession>A0A5A7P9V0</accession>